<dbReference type="InterPro" id="IPR003593">
    <property type="entry name" value="AAA+_ATPase"/>
</dbReference>
<dbReference type="RefSeq" id="WP_189465627.1">
    <property type="nucleotide sequence ID" value="NZ_BMXS01000001.1"/>
</dbReference>
<gene>
    <name evidence="5" type="ORF">GCM10007160_04010</name>
</gene>
<reference evidence="6" key="1">
    <citation type="journal article" date="2019" name="Int. J. Syst. Evol. Microbiol.">
        <title>The Global Catalogue of Microorganisms (GCM) 10K type strain sequencing project: providing services to taxonomists for standard genome sequencing and annotation.</title>
        <authorList>
            <consortium name="The Broad Institute Genomics Platform"/>
            <consortium name="The Broad Institute Genome Sequencing Center for Infectious Disease"/>
            <person name="Wu L."/>
            <person name="Ma J."/>
        </authorList>
    </citation>
    <scope>NUCLEOTIDE SEQUENCE [LARGE SCALE GENOMIC DNA]</scope>
    <source>
        <strain evidence="6">KCTC 22228</strain>
    </source>
</reference>
<keyword evidence="6" id="KW-1185">Reference proteome</keyword>
<dbReference type="InterPro" id="IPR050221">
    <property type="entry name" value="26S_Proteasome_ATPase"/>
</dbReference>
<dbReference type="EMBL" id="BMXS01000001">
    <property type="protein sequence ID" value="GGX79792.1"/>
    <property type="molecule type" value="Genomic_DNA"/>
</dbReference>
<evidence type="ECO:0000259" key="4">
    <source>
        <dbReference type="SMART" id="SM00382"/>
    </source>
</evidence>
<dbReference type="InterPro" id="IPR003959">
    <property type="entry name" value="ATPase_AAA_core"/>
</dbReference>
<dbReference type="Pfam" id="PF00004">
    <property type="entry name" value="AAA"/>
    <property type="match status" value="1"/>
</dbReference>
<keyword evidence="2" id="KW-0547">Nucleotide-binding</keyword>
<feature type="domain" description="AAA+ ATPase" evidence="4">
    <location>
        <begin position="466"/>
        <end position="598"/>
    </location>
</feature>
<dbReference type="CDD" id="cd19481">
    <property type="entry name" value="RecA-like_protease"/>
    <property type="match status" value="1"/>
</dbReference>
<sequence>MNEERFESLERMTPGLRIVDPMLAYWLAQVNLRLRRELTWCWYQRTGQNDPDTGVLPPHTGIADDNLAWARSDGQRRQFFAQDATAAFLSERIQEPAPELRSRYRGDWAWLVTELGLEEADQFVLALAVAHRLDAGLGPVCAACLNDINKAFPTLALAQRLWDEPLTILALAASTHPLRRYGLLETDAVSWQHPLELPAWIAAGLSGGYTDPEGVIEVPPRPRPLPEHWVVPLHVLGEPAHRLRRVPLLGQRDDDFIASCAAIAERLDARLVGVTPAAWQQHRLTELLTWAWLRGVEPVLPWGVTIPAESWPLALPLRVWQPMSPQQYSHDDTGGSLLPPLTLPAIGFHRRLEVLQEVLGSGAAKHHTVVEECARRFRFSEPALRRIATTLRHLGAWQGDDLIEACRHETRGELAQLTQRVEPRFTPDDLVLAAEQQAQFREVARAMEALTEVHYRWGTARVWNESGLAILFCGPPGTGKTMAAEALATRLMLDMYRVDLAQVVSKYVGETEKNLRRIFDAAEASDCLLFFDEADALFGKRTEVKDAHDRYANIEVSYLLERMERFKGLAILASNRRKDMDEAFMRRLRYVIEFPVPGVDERERIWRQGFPAHVDTDGLDFRFLARQFAFSGGHIRSVIFNACLQAAAEPEGEPATGKVGKPSMRQVLVQVKRELQKLNRAADDELFGSYARLLGEETA</sequence>
<comment type="caution">
    <text evidence="5">The sequence shown here is derived from an EMBL/GenBank/DDBJ whole genome shotgun (WGS) entry which is preliminary data.</text>
</comment>
<dbReference type="InterPro" id="IPR027417">
    <property type="entry name" value="P-loop_NTPase"/>
</dbReference>
<protein>
    <recommendedName>
        <fullName evidence="4">AAA+ ATPase domain-containing protein</fullName>
    </recommendedName>
</protein>
<accession>A0ABQ2YDP6</accession>
<evidence type="ECO:0000256" key="1">
    <source>
        <dbReference type="ARBA" id="ARBA00006914"/>
    </source>
</evidence>
<dbReference type="SMART" id="SM00382">
    <property type="entry name" value="AAA"/>
    <property type="match status" value="1"/>
</dbReference>
<proteinExistence type="inferred from homology"/>
<evidence type="ECO:0000313" key="6">
    <source>
        <dbReference type="Proteomes" id="UP000653056"/>
    </source>
</evidence>
<evidence type="ECO:0000313" key="5">
    <source>
        <dbReference type="EMBL" id="GGX79792.1"/>
    </source>
</evidence>
<organism evidence="5 6">
    <name type="scientific">Litchfieldella qijiaojingensis</name>
    <dbReference type="NCBI Taxonomy" id="980347"/>
    <lineage>
        <taxon>Bacteria</taxon>
        <taxon>Pseudomonadati</taxon>
        <taxon>Pseudomonadota</taxon>
        <taxon>Gammaproteobacteria</taxon>
        <taxon>Oceanospirillales</taxon>
        <taxon>Halomonadaceae</taxon>
        <taxon>Litchfieldella</taxon>
    </lineage>
</organism>
<evidence type="ECO:0000256" key="3">
    <source>
        <dbReference type="ARBA" id="ARBA00022840"/>
    </source>
</evidence>
<name>A0ABQ2YDP6_9GAMM</name>
<comment type="similarity">
    <text evidence="1">Belongs to the AAA ATPase family.</text>
</comment>
<dbReference type="Gene3D" id="3.40.50.300">
    <property type="entry name" value="P-loop containing nucleotide triphosphate hydrolases"/>
    <property type="match status" value="1"/>
</dbReference>
<dbReference type="SUPFAM" id="SSF52540">
    <property type="entry name" value="P-loop containing nucleoside triphosphate hydrolases"/>
    <property type="match status" value="1"/>
</dbReference>
<dbReference type="Proteomes" id="UP000653056">
    <property type="component" value="Unassembled WGS sequence"/>
</dbReference>
<keyword evidence="3" id="KW-0067">ATP-binding</keyword>
<dbReference type="PANTHER" id="PTHR23073">
    <property type="entry name" value="26S PROTEASOME REGULATORY SUBUNIT"/>
    <property type="match status" value="1"/>
</dbReference>
<evidence type="ECO:0000256" key="2">
    <source>
        <dbReference type="ARBA" id="ARBA00022741"/>
    </source>
</evidence>